<comment type="caution">
    <text evidence="1">The sequence shown here is derived from an EMBL/GenBank/DDBJ whole genome shotgun (WGS) entry which is preliminary data.</text>
</comment>
<accession>A0A7X9E6X4</accession>
<evidence type="ECO:0000313" key="2">
    <source>
        <dbReference type="Proteomes" id="UP000590542"/>
    </source>
</evidence>
<dbReference type="EMBL" id="JAAZNV010000007">
    <property type="protein sequence ID" value="NMB91590.1"/>
    <property type="molecule type" value="Genomic_DNA"/>
</dbReference>
<gene>
    <name evidence="1" type="ORF">GYA37_01940</name>
</gene>
<dbReference type="Proteomes" id="UP000590542">
    <property type="component" value="Unassembled WGS sequence"/>
</dbReference>
<protein>
    <submittedName>
        <fullName evidence="1">Uncharacterized protein</fullName>
    </submittedName>
</protein>
<proteinExistence type="predicted"/>
<evidence type="ECO:0000313" key="1">
    <source>
        <dbReference type="EMBL" id="NMB91590.1"/>
    </source>
</evidence>
<organism evidence="1 2">
    <name type="scientific">candidate division WWE3 bacterium</name>
    <dbReference type="NCBI Taxonomy" id="2053526"/>
    <lineage>
        <taxon>Bacteria</taxon>
        <taxon>Katanobacteria</taxon>
    </lineage>
</organism>
<sequence>MIDPLLNEARSYIKSRPYLAWGTSNYDNLSYQVIAESIFNYGNWEDFQYIKKLLGIKEINKLFKEISSKKRTNLKPQTINYFTLYLNKNA</sequence>
<reference evidence="1 2" key="1">
    <citation type="journal article" date="2020" name="Biotechnol. Biofuels">
        <title>New insights from the biogas microbiome by comprehensive genome-resolved metagenomics of nearly 1600 species originating from multiple anaerobic digesters.</title>
        <authorList>
            <person name="Campanaro S."/>
            <person name="Treu L."/>
            <person name="Rodriguez-R L.M."/>
            <person name="Kovalovszki A."/>
            <person name="Ziels R.M."/>
            <person name="Maus I."/>
            <person name="Zhu X."/>
            <person name="Kougias P.G."/>
            <person name="Basile A."/>
            <person name="Luo G."/>
            <person name="Schluter A."/>
            <person name="Konstantinidis K.T."/>
            <person name="Angelidaki I."/>
        </authorList>
    </citation>
    <scope>NUCLEOTIDE SEQUENCE [LARGE SCALE GENOMIC DNA]</scope>
    <source>
        <strain evidence="1">AS27yjCOA_202</strain>
    </source>
</reference>
<name>A0A7X9E6X4_UNCKA</name>
<dbReference type="AlphaFoldDB" id="A0A7X9E6X4"/>